<dbReference type="AlphaFoldDB" id="Q01U62"/>
<dbReference type="STRING" id="234267.Acid_5864"/>
<dbReference type="KEGG" id="sus:Acid_5864"/>
<dbReference type="PANTHER" id="PTHR12110">
    <property type="entry name" value="HYDROXYPYRUVATE ISOMERASE"/>
    <property type="match status" value="1"/>
</dbReference>
<dbReference type="eggNOG" id="COG1082">
    <property type="taxonomic scope" value="Bacteria"/>
</dbReference>
<name>Q01U62_SOLUE</name>
<keyword evidence="2" id="KW-0413">Isomerase</keyword>
<dbReference type="HOGENOM" id="CLU_885365_0_0_0"/>
<evidence type="ECO:0000313" key="2">
    <source>
        <dbReference type="EMBL" id="ABJ86808.1"/>
    </source>
</evidence>
<dbReference type="SUPFAM" id="SSF51658">
    <property type="entry name" value="Xylose isomerase-like"/>
    <property type="match status" value="1"/>
</dbReference>
<dbReference type="InterPro" id="IPR036237">
    <property type="entry name" value="Xyl_isomerase-like_sf"/>
</dbReference>
<proteinExistence type="predicted"/>
<dbReference type="InterPro" id="IPR013022">
    <property type="entry name" value="Xyl_isomerase-like_TIM-brl"/>
</dbReference>
<dbReference type="EMBL" id="CP000473">
    <property type="protein sequence ID" value="ABJ86808.1"/>
    <property type="molecule type" value="Genomic_DNA"/>
</dbReference>
<reference evidence="2" key="1">
    <citation type="submission" date="2006-10" db="EMBL/GenBank/DDBJ databases">
        <title>Complete sequence of Solibacter usitatus Ellin6076.</title>
        <authorList>
            <consortium name="US DOE Joint Genome Institute"/>
            <person name="Copeland A."/>
            <person name="Lucas S."/>
            <person name="Lapidus A."/>
            <person name="Barry K."/>
            <person name="Detter J.C."/>
            <person name="Glavina del Rio T."/>
            <person name="Hammon N."/>
            <person name="Israni S."/>
            <person name="Dalin E."/>
            <person name="Tice H."/>
            <person name="Pitluck S."/>
            <person name="Thompson L.S."/>
            <person name="Brettin T."/>
            <person name="Bruce D."/>
            <person name="Han C."/>
            <person name="Tapia R."/>
            <person name="Gilna P."/>
            <person name="Schmutz J."/>
            <person name="Larimer F."/>
            <person name="Land M."/>
            <person name="Hauser L."/>
            <person name="Kyrpides N."/>
            <person name="Mikhailova N."/>
            <person name="Janssen P.H."/>
            <person name="Kuske C.R."/>
            <person name="Richardson P."/>
        </authorList>
    </citation>
    <scope>NUCLEOTIDE SEQUENCE</scope>
    <source>
        <strain evidence="2">Ellin6076</strain>
    </source>
</reference>
<evidence type="ECO:0000259" key="1">
    <source>
        <dbReference type="Pfam" id="PF01261"/>
    </source>
</evidence>
<protein>
    <submittedName>
        <fullName evidence="2">Xylose isomerase domain protein TIM barrel</fullName>
    </submittedName>
</protein>
<gene>
    <name evidence="2" type="ordered locus">Acid_5864</name>
</gene>
<dbReference type="InterPro" id="IPR050312">
    <property type="entry name" value="IolE/XylAMocC-like"/>
</dbReference>
<sequence length="314" mass="34866">MNYKHFTRACQSSLQGECQCRITAAARYATTLVGGDRMTIRGLGLALILAAIPPVARAQKLSNPFFAFDNGTGRDQKLPLEEQAELVKRTGYAGLGYTGALRVPEMLQALESRGLKMFSIYVAARVDGDKPSYDAALPEAIRQLKGHGTVIWLTVQGTSPDGEQRAVRIVREVADMAAQSGLRVVLYPHMGFYVDRIEAALRIRKLVDRPNLGISFNLTHFLAVKDEPNLDQRLREAMPYLELVSINGAEHEGGWDRLIQPLDRGAFDVLGFLKKLTAAGYKGPIGLQCYQVPGDTEENLRRSMAGWRKFQERM</sequence>
<dbReference type="Gene3D" id="3.20.20.150">
    <property type="entry name" value="Divalent-metal-dependent TIM barrel enzymes"/>
    <property type="match status" value="1"/>
</dbReference>
<accession>Q01U62</accession>
<organism evidence="2">
    <name type="scientific">Solibacter usitatus (strain Ellin6076)</name>
    <dbReference type="NCBI Taxonomy" id="234267"/>
    <lineage>
        <taxon>Bacteria</taxon>
        <taxon>Pseudomonadati</taxon>
        <taxon>Acidobacteriota</taxon>
        <taxon>Terriglobia</taxon>
        <taxon>Bryobacterales</taxon>
        <taxon>Solibacteraceae</taxon>
        <taxon>Candidatus Solibacter</taxon>
    </lineage>
</organism>
<feature type="domain" description="Xylose isomerase-like TIM barrel" evidence="1">
    <location>
        <begin position="158"/>
        <end position="308"/>
    </location>
</feature>
<dbReference type="Pfam" id="PF01261">
    <property type="entry name" value="AP_endonuc_2"/>
    <property type="match status" value="1"/>
</dbReference>
<dbReference type="PANTHER" id="PTHR12110:SF21">
    <property type="entry name" value="XYLOSE ISOMERASE-LIKE TIM BARREL DOMAIN-CONTAINING PROTEIN"/>
    <property type="match status" value="1"/>
</dbReference>
<dbReference type="GO" id="GO:0016853">
    <property type="term" value="F:isomerase activity"/>
    <property type="evidence" value="ECO:0007669"/>
    <property type="project" value="UniProtKB-KW"/>
</dbReference>
<dbReference type="InParanoid" id="Q01U62"/>